<dbReference type="InterPro" id="IPR010730">
    <property type="entry name" value="HET"/>
</dbReference>
<evidence type="ECO:0000313" key="3">
    <source>
        <dbReference type="Proteomes" id="UP000756132"/>
    </source>
</evidence>
<evidence type="ECO:0000259" key="1">
    <source>
        <dbReference type="Pfam" id="PF06985"/>
    </source>
</evidence>
<reference evidence="2" key="2">
    <citation type="journal article" date="2022" name="Microb. Genom.">
        <title>A chromosome-scale genome assembly of the tomato pathogen Cladosporium fulvum reveals a compartmentalized genome architecture and the presence of a dispensable chromosome.</title>
        <authorList>
            <person name="Zaccaron A.Z."/>
            <person name="Chen L.H."/>
            <person name="Samaras A."/>
            <person name="Stergiopoulos I."/>
        </authorList>
    </citation>
    <scope>NUCLEOTIDE SEQUENCE</scope>
    <source>
        <strain evidence="2">Race5_Kim</strain>
    </source>
</reference>
<dbReference type="Proteomes" id="UP000756132">
    <property type="component" value="Chromosome 3"/>
</dbReference>
<dbReference type="InterPro" id="IPR052895">
    <property type="entry name" value="HetReg/Transcr_Mod"/>
</dbReference>
<feature type="domain" description="Heterokaryon incompatibility" evidence="1">
    <location>
        <begin position="45"/>
        <end position="139"/>
    </location>
</feature>
<organism evidence="2 3">
    <name type="scientific">Passalora fulva</name>
    <name type="common">Tomato leaf mold</name>
    <name type="synonym">Cladosporium fulvum</name>
    <dbReference type="NCBI Taxonomy" id="5499"/>
    <lineage>
        <taxon>Eukaryota</taxon>
        <taxon>Fungi</taxon>
        <taxon>Dikarya</taxon>
        <taxon>Ascomycota</taxon>
        <taxon>Pezizomycotina</taxon>
        <taxon>Dothideomycetes</taxon>
        <taxon>Dothideomycetidae</taxon>
        <taxon>Mycosphaerellales</taxon>
        <taxon>Mycosphaerellaceae</taxon>
        <taxon>Fulvia</taxon>
    </lineage>
</organism>
<dbReference type="AlphaFoldDB" id="A0A9Q8LE10"/>
<dbReference type="PANTHER" id="PTHR24148">
    <property type="entry name" value="ANKYRIN REPEAT DOMAIN-CONTAINING PROTEIN 39 HOMOLOG-RELATED"/>
    <property type="match status" value="1"/>
</dbReference>
<keyword evidence="3" id="KW-1185">Reference proteome</keyword>
<dbReference type="GeneID" id="71987670"/>
<evidence type="ECO:0000313" key="2">
    <source>
        <dbReference type="EMBL" id="UJO14963.1"/>
    </source>
</evidence>
<gene>
    <name evidence="2" type="ORF">CLAFUR5_07792</name>
</gene>
<name>A0A9Q8LE10_PASFU</name>
<reference evidence="2" key="1">
    <citation type="submission" date="2021-12" db="EMBL/GenBank/DDBJ databases">
        <authorList>
            <person name="Zaccaron A."/>
            <person name="Stergiopoulos I."/>
        </authorList>
    </citation>
    <scope>NUCLEOTIDE SEQUENCE</scope>
    <source>
        <strain evidence="2">Race5_Kim</strain>
    </source>
</reference>
<dbReference type="KEGG" id="ffu:CLAFUR5_07792"/>
<proteinExistence type="predicted"/>
<dbReference type="EMBL" id="CP090165">
    <property type="protein sequence ID" value="UJO14963.1"/>
    <property type="molecule type" value="Genomic_DNA"/>
</dbReference>
<dbReference type="Pfam" id="PF06985">
    <property type="entry name" value="HET"/>
    <property type="match status" value="1"/>
</dbReference>
<dbReference type="OrthoDB" id="3921930at2759"/>
<accession>A0A9Q8LE10</accession>
<protein>
    <submittedName>
        <fullName evidence="2">Heterokaryon incompatibility protein 6, OR allele</fullName>
    </submittedName>
</protein>
<dbReference type="PANTHER" id="PTHR24148:SF64">
    <property type="entry name" value="HETEROKARYON INCOMPATIBILITY DOMAIN-CONTAINING PROTEIN"/>
    <property type="match status" value="1"/>
</dbReference>
<sequence length="551" mass="62160">MGTYQYTPLPEGKHIRVLTILPNAAKRPRIDCTIETVTLDASSNYTALSYTWGMNEDGDASLCEELYISNQRLPITRNLYQGLLRIREKTTPVRMWIDAVCINQQDIPERNAQVRFMPSIFSEAAAVVVWLGEGTTEQDDEDAASLFDVMAGAEWDLSLFCDDDASQVLSGQTRSPIRGNFDIEDRLSSLDRCSTGIIVAMRALAGSLNWCAGRSDMLFSTLVPRDLTMWQHWMSLSKIIAALWELYHARPGAVVMRWGHCILDLQHFRDASATWYSFAGVSRRYASRPNESDRSSGEDLLHQIQTDMLHRNMFNFPDCVTVPALGQKQRLPESLLIHLLRIYSHLRCLDDRDKLFALVSLVPSAEVELPVDYSLNFTQVCIKFTIWLLRKGHLAIVLHQLGLTTLDSELPPLNAPSWTFNLRKRIYTTAESDNIPVHRVDEAGLLCSMIFAGTITNIDLARNTYGGELEVVDSSGTLHTVDRILWDSKLKLQSDDCLFVPVDAAGSGTQYGIFMRRALQHDRYRIVDVAMLRASDLSMLDLGHPEPVMID</sequence>
<dbReference type="RefSeq" id="XP_047759329.1">
    <property type="nucleotide sequence ID" value="XM_047906940.1"/>
</dbReference>